<organism evidence="2 3">
    <name type="scientific">Meloidogyne incognita</name>
    <name type="common">Southern root-knot nematode worm</name>
    <name type="synonym">Oxyuris incognita</name>
    <dbReference type="NCBI Taxonomy" id="6306"/>
    <lineage>
        <taxon>Eukaryota</taxon>
        <taxon>Metazoa</taxon>
        <taxon>Ecdysozoa</taxon>
        <taxon>Nematoda</taxon>
        <taxon>Chromadorea</taxon>
        <taxon>Rhabditida</taxon>
        <taxon>Tylenchina</taxon>
        <taxon>Tylenchomorpha</taxon>
        <taxon>Tylenchoidea</taxon>
        <taxon>Meloidogynidae</taxon>
        <taxon>Meloidogyninae</taxon>
        <taxon>Meloidogyne</taxon>
        <taxon>Meloidogyne incognita group</taxon>
    </lineage>
</organism>
<keyword evidence="1" id="KW-1133">Transmembrane helix</keyword>
<proteinExistence type="predicted"/>
<reference evidence="3" key="1">
    <citation type="submission" date="2022-11" db="UniProtKB">
        <authorList>
            <consortium name="WormBaseParasite"/>
        </authorList>
    </citation>
    <scope>IDENTIFICATION</scope>
</reference>
<evidence type="ECO:0000256" key="1">
    <source>
        <dbReference type="SAM" id="Phobius"/>
    </source>
</evidence>
<protein>
    <submittedName>
        <fullName evidence="3">Ovule protein</fullName>
    </submittedName>
</protein>
<keyword evidence="1" id="KW-0812">Transmembrane</keyword>
<accession>A0A914NMH8</accession>
<evidence type="ECO:0000313" key="3">
    <source>
        <dbReference type="WBParaSite" id="Minc3s07988g41774"/>
    </source>
</evidence>
<sequence length="72" mass="8654">KIFYSPTFSFFKFLVRIVMHTLSHTQLRRLERCLGLLWASVLFLGVGVFVVCHFVWTLFWMWNIFVQLAKNI</sequence>
<dbReference type="WBParaSite" id="Minc3s07988g41774">
    <property type="protein sequence ID" value="Minc3s07988g41774"/>
    <property type="gene ID" value="Minc3s07988g41774"/>
</dbReference>
<dbReference type="AlphaFoldDB" id="A0A914NMH8"/>
<keyword evidence="2" id="KW-1185">Reference proteome</keyword>
<dbReference type="Proteomes" id="UP000887563">
    <property type="component" value="Unplaced"/>
</dbReference>
<keyword evidence="1" id="KW-0472">Membrane</keyword>
<evidence type="ECO:0000313" key="2">
    <source>
        <dbReference type="Proteomes" id="UP000887563"/>
    </source>
</evidence>
<name>A0A914NMH8_MELIC</name>
<feature type="transmembrane region" description="Helical" evidence="1">
    <location>
        <begin position="36"/>
        <end position="62"/>
    </location>
</feature>